<feature type="repeat" description="HEAT" evidence="3">
    <location>
        <begin position="438"/>
        <end position="474"/>
    </location>
</feature>
<evidence type="ECO:0000256" key="4">
    <source>
        <dbReference type="SAM" id="MobiDB-lite"/>
    </source>
</evidence>
<feature type="domain" description="Phosphatase PP2A regulatory subunit A/Splicing factor 3B subunit 1-like HEAT repeat" evidence="5">
    <location>
        <begin position="319"/>
        <end position="391"/>
    </location>
</feature>
<feature type="repeat" description="HEAT" evidence="3">
    <location>
        <begin position="558"/>
        <end position="597"/>
    </location>
</feature>
<dbReference type="InterPro" id="IPR051023">
    <property type="entry name" value="PP2A_Regulatory_Subunit_A"/>
</dbReference>
<dbReference type="InterPro" id="IPR021133">
    <property type="entry name" value="HEAT_type_2"/>
</dbReference>
<evidence type="ECO:0000259" key="5">
    <source>
        <dbReference type="Pfam" id="PF22646"/>
    </source>
</evidence>
<dbReference type="GO" id="GO:0005634">
    <property type="term" value="C:nucleus"/>
    <property type="evidence" value="ECO:0007669"/>
    <property type="project" value="TreeGrafter"/>
</dbReference>
<dbReference type="PROSITE" id="PS50077">
    <property type="entry name" value="HEAT_REPEAT"/>
    <property type="match status" value="6"/>
</dbReference>
<proteinExistence type="inferred from homology"/>
<evidence type="ECO:0000256" key="2">
    <source>
        <dbReference type="ARBA" id="ARBA00038332"/>
    </source>
</evidence>
<keyword evidence="1" id="KW-0677">Repeat</keyword>
<dbReference type="Pfam" id="PF22646">
    <property type="entry name" value="PPP2R1A-like_HEAT"/>
    <property type="match status" value="1"/>
</dbReference>
<reference evidence="6 7" key="1">
    <citation type="submission" date="2022-07" db="EMBL/GenBank/DDBJ databases">
        <title>Genome-wide signatures of adaptation to extreme environments.</title>
        <authorList>
            <person name="Cho C.H."/>
            <person name="Yoon H.S."/>
        </authorList>
    </citation>
    <scope>NUCLEOTIDE SEQUENCE [LARGE SCALE GENOMIC DNA]</scope>
    <source>
        <strain evidence="6 7">DBV 063 E5</strain>
    </source>
</reference>
<evidence type="ECO:0000313" key="7">
    <source>
        <dbReference type="Proteomes" id="UP001301350"/>
    </source>
</evidence>
<dbReference type="SUPFAM" id="SSF48371">
    <property type="entry name" value="ARM repeat"/>
    <property type="match status" value="1"/>
</dbReference>
<dbReference type="GO" id="GO:0005829">
    <property type="term" value="C:cytosol"/>
    <property type="evidence" value="ECO:0007669"/>
    <property type="project" value="TreeGrafter"/>
</dbReference>
<feature type="region of interest" description="Disordered" evidence="4">
    <location>
        <begin position="1"/>
        <end position="48"/>
    </location>
</feature>
<dbReference type="GO" id="GO:0019888">
    <property type="term" value="F:protein phosphatase regulator activity"/>
    <property type="evidence" value="ECO:0007669"/>
    <property type="project" value="TreeGrafter"/>
</dbReference>
<protein>
    <recommendedName>
        <fullName evidence="5">Phosphatase PP2A regulatory subunit A/Splicing factor 3B subunit 1-like HEAT repeat domain-containing protein</fullName>
    </recommendedName>
</protein>
<keyword evidence="7" id="KW-1185">Reference proteome</keyword>
<sequence>MSTASPSGLSREDGELGGSRRSGATTAAVPDAMDTSQDEPLGGRGGGSDAASIATLIDALRAEDVAQRLNAVQRLPLIAQAIGEERTRTELLPFVTESIDDEDEVLLALAGQLDAAFLPYVGGHAHMTVLLEPLEHLAQVEETVVRERAVESLVSLVRACSVGDALIASSFYPLVKRLAEGDWFTSRISATGLFAATYQRLPAAQADVKAELSALFVTLAKDDTPMVRRAAASHLGEFAQALEPSNVSGMLLRLFAELADDDQDSVRLLVVENGPSVAGLMAAPADKEALFNVLRKLAADKSWRVRYLVSDRLVSMAPPDMLPLFTCLLRDGEAEVRTAAAFQIAEVARRVGAERTTRELLPEVRELVHDANQHVRTAVASSMMPLAPIIGRAETTSSLLPMVLTLLKDDAPDVRLAVISHLDPVAEVIGLERLAKDLLPAIVELAEDRNWRVRLATIEHMVLLAKQLGRPYFDVDKQLGTLCIAWLSDSVYAVREAAIANLRQLVQLFGSRWAADQAIPPVLDMYGQSSSYLYRMTALHAVGALATVTDASTVESLLLPVLLDRACRDPVANVRLVAAKMCVQVAPRVSSKAREQRLRPALVSLSSAGGDEHDVDVVHHADQALASIFGERVGSGTANASGGETAAASRTSS</sequence>
<dbReference type="Gene3D" id="1.25.10.10">
    <property type="entry name" value="Leucine-rich Repeat Variant"/>
    <property type="match status" value="1"/>
</dbReference>
<dbReference type="PANTHER" id="PTHR10648">
    <property type="entry name" value="SERINE/THREONINE-PROTEIN PHOSPHATASE PP2A 65 KDA REGULATORY SUBUNIT"/>
    <property type="match status" value="1"/>
</dbReference>
<organism evidence="6 7">
    <name type="scientific">Cyanidium caldarium</name>
    <name type="common">Red alga</name>
    <dbReference type="NCBI Taxonomy" id="2771"/>
    <lineage>
        <taxon>Eukaryota</taxon>
        <taxon>Rhodophyta</taxon>
        <taxon>Bangiophyceae</taxon>
        <taxon>Cyanidiales</taxon>
        <taxon>Cyanidiaceae</taxon>
        <taxon>Cyanidium</taxon>
    </lineage>
</organism>
<dbReference type="InterPro" id="IPR016024">
    <property type="entry name" value="ARM-type_fold"/>
</dbReference>
<dbReference type="Proteomes" id="UP001301350">
    <property type="component" value="Unassembled WGS sequence"/>
</dbReference>
<evidence type="ECO:0000313" key="6">
    <source>
        <dbReference type="EMBL" id="KAK4535045.1"/>
    </source>
</evidence>
<dbReference type="InterPro" id="IPR011989">
    <property type="entry name" value="ARM-like"/>
</dbReference>
<dbReference type="InterPro" id="IPR054573">
    <property type="entry name" value="PP2A/SF3B1-like_HEAT"/>
</dbReference>
<dbReference type="PANTHER" id="PTHR10648:SF4">
    <property type="entry name" value="PROTEIN PHOSPHATASE 2 (FORMERLY 2A), REGULATORY SUBUNIT A, BETA ISOFORM-RELATED"/>
    <property type="match status" value="1"/>
</dbReference>
<evidence type="ECO:0000256" key="3">
    <source>
        <dbReference type="PROSITE-ProRule" id="PRU00103"/>
    </source>
</evidence>
<dbReference type="InterPro" id="IPR000357">
    <property type="entry name" value="HEAT"/>
</dbReference>
<gene>
    <name evidence="6" type="ORF">CDCA_CDCA03G1070</name>
</gene>
<evidence type="ECO:0000256" key="1">
    <source>
        <dbReference type="ARBA" id="ARBA00022737"/>
    </source>
</evidence>
<dbReference type="EMBL" id="JANCYW010000003">
    <property type="protein sequence ID" value="KAK4535045.1"/>
    <property type="molecule type" value="Genomic_DNA"/>
</dbReference>
<dbReference type="Pfam" id="PF02985">
    <property type="entry name" value="HEAT"/>
    <property type="match status" value="3"/>
</dbReference>
<dbReference type="AlphaFoldDB" id="A0AAV9ISH9"/>
<feature type="repeat" description="HEAT" evidence="3">
    <location>
        <begin position="360"/>
        <end position="398"/>
    </location>
</feature>
<feature type="repeat" description="HEAT" evidence="3">
    <location>
        <begin position="212"/>
        <end position="250"/>
    </location>
</feature>
<comment type="caution">
    <text evidence="6">The sequence shown here is derived from an EMBL/GenBank/DDBJ whole genome shotgun (WGS) entry which is preliminary data.</text>
</comment>
<feature type="repeat" description="HEAT" evidence="3">
    <location>
        <begin position="399"/>
        <end position="437"/>
    </location>
</feature>
<dbReference type="GO" id="GO:0000159">
    <property type="term" value="C:protein phosphatase type 2A complex"/>
    <property type="evidence" value="ECO:0007669"/>
    <property type="project" value="TreeGrafter"/>
</dbReference>
<accession>A0AAV9ISH9</accession>
<comment type="similarity">
    <text evidence="2">Belongs to the phosphatase 2A regulatory subunit A family.</text>
</comment>
<feature type="repeat" description="HEAT" evidence="3">
    <location>
        <begin position="321"/>
        <end position="359"/>
    </location>
</feature>
<name>A0AAV9ISH9_CYACA</name>